<evidence type="ECO:0000313" key="3">
    <source>
        <dbReference type="Proteomes" id="UP000239649"/>
    </source>
</evidence>
<reference evidence="2 3" key="1">
    <citation type="journal article" date="2018" name="Plant J.">
        <title>Genome sequences of Chlorella sorokiniana UTEX 1602 and Micractinium conductrix SAG 241.80: implications to maltose excretion by a green alga.</title>
        <authorList>
            <person name="Arriola M.B."/>
            <person name="Velmurugan N."/>
            <person name="Zhang Y."/>
            <person name="Plunkett M.H."/>
            <person name="Hondzo H."/>
            <person name="Barney B.M."/>
        </authorList>
    </citation>
    <scope>NUCLEOTIDE SEQUENCE [LARGE SCALE GENOMIC DNA]</scope>
    <source>
        <strain evidence="2 3">SAG 241.80</strain>
    </source>
</reference>
<dbReference type="SUPFAM" id="SSF55298">
    <property type="entry name" value="YjgF-like"/>
    <property type="match status" value="1"/>
</dbReference>
<dbReference type="OrthoDB" id="686384at2759"/>
<comment type="caution">
    <text evidence="2">The sequence shown here is derived from an EMBL/GenBank/DDBJ whole genome shotgun (WGS) entry which is preliminary data.</text>
</comment>
<dbReference type="Proteomes" id="UP000239649">
    <property type="component" value="Unassembled WGS sequence"/>
</dbReference>
<dbReference type="EMBL" id="LHPF02000002">
    <property type="protein sequence ID" value="PSC76007.1"/>
    <property type="molecule type" value="Genomic_DNA"/>
</dbReference>
<protein>
    <submittedName>
        <fullName evidence="2">Endoribonuclease L-PSP</fullName>
    </submittedName>
</protein>
<sequence length="328" mass="33775">MPSAKPCSTRECQEAALAALRSKQGAAGGVFSPRGAQAERTGSGASWEAAGPGGAAMDLPTGTAAPAAAEHQPRPLKCPPAIAAAAAVAGRHGAPSSARVSAEPRRSPGGGQSPAGTLSPPGVTSPGSGGQRSVRFEDEDETLDNLHVGLHHGSRTSSADSLHRSYDEAPGSGELPPSAGGFHVVTTAGGRLQAVSSSARWEDVVGYSRAVKRGPFIFVSGTSAVDQGTGRVMFRRDAYKQTQLAFTIIEKALLQVGAGLEDVVRTRLFVKNMARDGEAVSHAHGRILGHVKPASSMDEVSRLVHEDILVLVEAEAIVGDFFERAGGH</sequence>
<gene>
    <name evidence="2" type="ORF">C2E20_1097</name>
</gene>
<dbReference type="InterPro" id="IPR035959">
    <property type="entry name" value="RutC-like_sf"/>
</dbReference>
<name>A0A2P6VPL8_9CHLO</name>
<dbReference type="PANTHER" id="PTHR43857:SF1">
    <property type="entry name" value="YJGH FAMILY PROTEIN"/>
    <property type="match status" value="1"/>
</dbReference>
<dbReference type="Gene3D" id="3.30.1330.40">
    <property type="entry name" value="RutC-like"/>
    <property type="match status" value="1"/>
</dbReference>
<dbReference type="Pfam" id="PF01042">
    <property type="entry name" value="Ribonuc_L-PSP"/>
    <property type="match status" value="1"/>
</dbReference>
<dbReference type="InterPro" id="IPR006175">
    <property type="entry name" value="YjgF/YER057c/UK114"/>
</dbReference>
<proteinExistence type="predicted"/>
<keyword evidence="3" id="KW-1185">Reference proteome</keyword>
<dbReference type="AlphaFoldDB" id="A0A2P6VPL8"/>
<evidence type="ECO:0000313" key="2">
    <source>
        <dbReference type="EMBL" id="PSC76007.1"/>
    </source>
</evidence>
<feature type="region of interest" description="Disordered" evidence="1">
    <location>
        <begin position="21"/>
        <end position="134"/>
    </location>
</feature>
<dbReference type="CDD" id="cd06154">
    <property type="entry name" value="YjgF_YER057c_UK114_like_6"/>
    <property type="match status" value="1"/>
</dbReference>
<feature type="compositionally biased region" description="Low complexity" evidence="1">
    <location>
        <begin position="116"/>
        <end position="126"/>
    </location>
</feature>
<evidence type="ECO:0000256" key="1">
    <source>
        <dbReference type="SAM" id="MobiDB-lite"/>
    </source>
</evidence>
<dbReference type="PANTHER" id="PTHR43857">
    <property type="entry name" value="BLR7761 PROTEIN"/>
    <property type="match status" value="1"/>
</dbReference>
<organism evidence="2 3">
    <name type="scientific">Micractinium conductrix</name>
    <dbReference type="NCBI Taxonomy" id="554055"/>
    <lineage>
        <taxon>Eukaryota</taxon>
        <taxon>Viridiplantae</taxon>
        <taxon>Chlorophyta</taxon>
        <taxon>core chlorophytes</taxon>
        <taxon>Trebouxiophyceae</taxon>
        <taxon>Chlorellales</taxon>
        <taxon>Chlorellaceae</taxon>
        <taxon>Chlorella clade</taxon>
        <taxon>Micractinium</taxon>
    </lineage>
</organism>
<feature type="region of interest" description="Disordered" evidence="1">
    <location>
        <begin position="150"/>
        <end position="177"/>
    </location>
</feature>
<dbReference type="STRING" id="554055.A0A2P6VPL8"/>
<accession>A0A2P6VPL8</accession>